<evidence type="ECO:0000256" key="5">
    <source>
        <dbReference type="SAM" id="SignalP"/>
    </source>
</evidence>
<dbReference type="GeneID" id="7202495"/>
<dbReference type="InterPro" id="IPR009056">
    <property type="entry name" value="Cyt_c-like_dom"/>
</dbReference>
<dbReference type="HOGENOM" id="CLU_1735013_0_0_1"/>
<evidence type="ECO:0000313" key="8">
    <source>
        <dbReference type="Proteomes" id="UP000000759"/>
    </source>
</evidence>
<evidence type="ECO:0000256" key="3">
    <source>
        <dbReference type="ARBA" id="ARBA00023004"/>
    </source>
</evidence>
<dbReference type="Proteomes" id="UP000000759">
    <property type="component" value="Chromosome 13"/>
</dbReference>
<feature type="chain" id="PRO_5002852877" description="Cytochrome c domain-containing protein" evidence="5">
    <location>
        <begin position="23"/>
        <end position="151"/>
    </location>
</feature>
<feature type="signal peptide" evidence="5">
    <location>
        <begin position="1"/>
        <end position="22"/>
    </location>
</feature>
<reference evidence="7 8" key="1">
    <citation type="journal article" date="2008" name="Nature">
        <title>The Phaeodactylum genome reveals the evolutionary history of diatom genomes.</title>
        <authorList>
            <person name="Bowler C."/>
            <person name="Allen A.E."/>
            <person name="Badger J.H."/>
            <person name="Grimwood J."/>
            <person name="Jabbari K."/>
            <person name="Kuo A."/>
            <person name="Maheswari U."/>
            <person name="Martens C."/>
            <person name="Maumus F."/>
            <person name="Otillar R.P."/>
            <person name="Rayko E."/>
            <person name="Salamov A."/>
            <person name="Vandepoele K."/>
            <person name="Beszteri B."/>
            <person name="Gruber A."/>
            <person name="Heijde M."/>
            <person name="Katinka M."/>
            <person name="Mock T."/>
            <person name="Valentin K."/>
            <person name="Verret F."/>
            <person name="Berges J.A."/>
            <person name="Brownlee C."/>
            <person name="Cadoret J.P."/>
            <person name="Chiovitti A."/>
            <person name="Choi C.J."/>
            <person name="Coesel S."/>
            <person name="De Martino A."/>
            <person name="Detter J.C."/>
            <person name="Durkin C."/>
            <person name="Falciatore A."/>
            <person name="Fournet J."/>
            <person name="Haruta M."/>
            <person name="Huysman M.J."/>
            <person name="Jenkins B.D."/>
            <person name="Jiroutova K."/>
            <person name="Jorgensen R.E."/>
            <person name="Joubert Y."/>
            <person name="Kaplan A."/>
            <person name="Kroger N."/>
            <person name="Kroth P.G."/>
            <person name="La Roche J."/>
            <person name="Lindquist E."/>
            <person name="Lommer M."/>
            <person name="Martin-Jezequel V."/>
            <person name="Lopez P.J."/>
            <person name="Lucas S."/>
            <person name="Mangogna M."/>
            <person name="McGinnis K."/>
            <person name="Medlin L.K."/>
            <person name="Montsant A."/>
            <person name="Oudot-Le Secq M.P."/>
            <person name="Napoli C."/>
            <person name="Obornik M."/>
            <person name="Parker M.S."/>
            <person name="Petit J.L."/>
            <person name="Porcel B.M."/>
            <person name="Poulsen N."/>
            <person name="Robison M."/>
            <person name="Rychlewski L."/>
            <person name="Rynearson T.A."/>
            <person name="Schmutz J."/>
            <person name="Shapiro H."/>
            <person name="Siaut M."/>
            <person name="Stanley M."/>
            <person name="Sussman M.R."/>
            <person name="Taylor A.R."/>
            <person name="Vardi A."/>
            <person name="von Dassow P."/>
            <person name="Vyverman W."/>
            <person name="Willis A."/>
            <person name="Wyrwicz L.S."/>
            <person name="Rokhsar D.S."/>
            <person name="Weissenbach J."/>
            <person name="Armbrust E.V."/>
            <person name="Green B.R."/>
            <person name="Van de Peer Y."/>
            <person name="Grigoriev I.V."/>
        </authorList>
    </citation>
    <scope>NUCLEOTIDE SEQUENCE [LARGE SCALE GENOMIC DNA]</scope>
    <source>
        <strain evidence="7 8">CCAP 1055/1</strain>
    </source>
</reference>
<keyword evidence="8" id="KW-1185">Reference proteome</keyword>
<dbReference type="Gene3D" id="1.10.760.10">
    <property type="entry name" value="Cytochrome c-like domain"/>
    <property type="match status" value="1"/>
</dbReference>
<organism evidence="7 8">
    <name type="scientific">Phaeodactylum tricornutum (strain CCAP 1055/1)</name>
    <dbReference type="NCBI Taxonomy" id="556484"/>
    <lineage>
        <taxon>Eukaryota</taxon>
        <taxon>Sar</taxon>
        <taxon>Stramenopiles</taxon>
        <taxon>Ochrophyta</taxon>
        <taxon>Bacillariophyta</taxon>
        <taxon>Bacillariophyceae</taxon>
        <taxon>Bacillariophycidae</taxon>
        <taxon>Naviculales</taxon>
        <taxon>Phaeodactylaceae</taxon>
        <taxon>Phaeodactylum</taxon>
    </lineage>
</organism>
<name>B7G2Z5_PHATC</name>
<dbReference type="KEGG" id="pti:PHATRDRAFT_37509"/>
<dbReference type="SUPFAM" id="SSF46626">
    <property type="entry name" value="Cytochrome c"/>
    <property type="match status" value="1"/>
</dbReference>
<reference evidence="8" key="2">
    <citation type="submission" date="2008-08" db="EMBL/GenBank/DDBJ databases">
        <authorList>
            <consortium name="Diatom Consortium"/>
            <person name="Grigoriev I."/>
            <person name="Grimwood J."/>
            <person name="Kuo A."/>
            <person name="Otillar R.P."/>
            <person name="Salamov A."/>
            <person name="Detter J.C."/>
            <person name="Lindquist E."/>
            <person name="Shapiro H."/>
            <person name="Lucas S."/>
            <person name="Glavina del Rio T."/>
            <person name="Pitluck S."/>
            <person name="Rokhsar D."/>
            <person name="Bowler C."/>
        </authorList>
    </citation>
    <scope>GENOME REANNOTATION</scope>
    <source>
        <strain evidence="8">CCAP 1055/1</strain>
    </source>
</reference>
<dbReference type="GO" id="GO:0020037">
    <property type="term" value="F:heme binding"/>
    <property type="evidence" value="ECO:0007669"/>
    <property type="project" value="InterPro"/>
</dbReference>
<keyword evidence="3 4" id="KW-0408">Iron</keyword>
<protein>
    <recommendedName>
        <fullName evidence="6">Cytochrome c domain-containing protein</fullName>
    </recommendedName>
</protein>
<keyword evidence="1 4" id="KW-0349">Heme</keyword>
<accession>B7G2Z5</accession>
<dbReference type="PaxDb" id="2850-Phatr37509"/>
<dbReference type="InterPro" id="IPR036909">
    <property type="entry name" value="Cyt_c-like_dom_sf"/>
</dbReference>
<dbReference type="InParanoid" id="B7G2Z5"/>
<feature type="domain" description="Cytochrome c" evidence="6">
    <location>
        <begin position="72"/>
        <end position="147"/>
    </location>
</feature>
<sequence>MTAFSLIVSITAISCLILNTVAVSNHRSLAFAVPEHHDESAGKGKHIAAWTATATLALSLTRIPLAMAEDSTNFQQGARLFESNCALCHMNGAKTLKSAAEQKFDNLNPATLLTYLENEQPHKIMPFHSTFSDKDYQEVTSHVLDQPIDQN</sequence>
<dbReference type="GO" id="GO:0046872">
    <property type="term" value="F:metal ion binding"/>
    <property type="evidence" value="ECO:0007669"/>
    <property type="project" value="UniProtKB-KW"/>
</dbReference>
<evidence type="ECO:0000256" key="2">
    <source>
        <dbReference type="ARBA" id="ARBA00022723"/>
    </source>
</evidence>
<dbReference type="PROSITE" id="PS51007">
    <property type="entry name" value="CYTC"/>
    <property type="match status" value="1"/>
</dbReference>
<dbReference type="EMBL" id="CM000615">
    <property type="protein sequence ID" value="EEC46741.1"/>
    <property type="molecule type" value="Genomic_DNA"/>
</dbReference>
<evidence type="ECO:0000259" key="6">
    <source>
        <dbReference type="PROSITE" id="PS51007"/>
    </source>
</evidence>
<dbReference type="GO" id="GO:0009055">
    <property type="term" value="F:electron transfer activity"/>
    <property type="evidence" value="ECO:0007669"/>
    <property type="project" value="InterPro"/>
</dbReference>
<dbReference type="AlphaFoldDB" id="B7G2Z5"/>
<evidence type="ECO:0000256" key="4">
    <source>
        <dbReference type="PROSITE-ProRule" id="PRU00433"/>
    </source>
</evidence>
<gene>
    <name evidence="7" type="ORF">PHATRDRAFT_37509</name>
</gene>
<keyword evidence="5" id="KW-0732">Signal</keyword>
<dbReference type="RefSeq" id="XP_002181527.1">
    <property type="nucleotide sequence ID" value="XM_002181491.1"/>
</dbReference>
<evidence type="ECO:0000313" key="7">
    <source>
        <dbReference type="EMBL" id="EEC46741.1"/>
    </source>
</evidence>
<evidence type="ECO:0000256" key="1">
    <source>
        <dbReference type="ARBA" id="ARBA00022617"/>
    </source>
</evidence>
<keyword evidence="2 4" id="KW-0479">Metal-binding</keyword>
<proteinExistence type="predicted"/>
<dbReference type="Pfam" id="PF13442">
    <property type="entry name" value="Cytochrome_CBB3"/>
    <property type="match status" value="1"/>
</dbReference>